<sequence>MMFRRSAHAGSCQLPHVCYLAWLYEHSQQAIAIIDHKSTHGRVAFSWRLNQLNPRPFLSYLFAYLKSAGSATPPFVICQIASSGAPTLDVKVCWLGIV</sequence>
<proteinExistence type="predicted"/>
<accession>A0A0A8XSM7</accession>
<reference evidence="1" key="1">
    <citation type="submission" date="2014-09" db="EMBL/GenBank/DDBJ databases">
        <authorList>
            <person name="Magalhaes I.L.F."/>
            <person name="Oliveira U."/>
            <person name="Santos F.R."/>
            <person name="Vidigal T.H.D.A."/>
            <person name="Brescovit A.D."/>
            <person name="Santos A.J."/>
        </authorList>
    </citation>
    <scope>NUCLEOTIDE SEQUENCE</scope>
    <source>
        <tissue evidence="1">Shoot tissue taken approximately 20 cm above the soil surface</tissue>
    </source>
</reference>
<dbReference type="AlphaFoldDB" id="A0A0A8XSM7"/>
<evidence type="ECO:0000313" key="1">
    <source>
        <dbReference type="EMBL" id="JAD15650.1"/>
    </source>
</evidence>
<organism evidence="1">
    <name type="scientific">Arundo donax</name>
    <name type="common">Giant reed</name>
    <name type="synonym">Donax arundinaceus</name>
    <dbReference type="NCBI Taxonomy" id="35708"/>
    <lineage>
        <taxon>Eukaryota</taxon>
        <taxon>Viridiplantae</taxon>
        <taxon>Streptophyta</taxon>
        <taxon>Embryophyta</taxon>
        <taxon>Tracheophyta</taxon>
        <taxon>Spermatophyta</taxon>
        <taxon>Magnoliopsida</taxon>
        <taxon>Liliopsida</taxon>
        <taxon>Poales</taxon>
        <taxon>Poaceae</taxon>
        <taxon>PACMAD clade</taxon>
        <taxon>Arundinoideae</taxon>
        <taxon>Arundineae</taxon>
        <taxon>Arundo</taxon>
    </lineage>
</organism>
<dbReference type="EMBL" id="GBRH01282245">
    <property type="protein sequence ID" value="JAD15650.1"/>
    <property type="molecule type" value="Transcribed_RNA"/>
</dbReference>
<protein>
    <submittedName>
        <fullName evidence="1">Uncharacterized protein</fullName>
    </submittedName>
</protein>
<reference evidence="1" key="2">
    <citation type="journal article" date="2015" name="Data Brief">
        <title>Shoot transcriptome of the giant reed, Arundo donax.</title>
        <authorList>
            <person name="Barrero R.A."/>
            <person name="Guerrero F.D."/>
            <person name="Moolhuijzen P."/>
            <person name="Goolsby J.A."/>
            <person name="Tidwell J."/>
            <person name="Bellgard S.E."/>
            <person name="Bellgard M.I."/>
        </authorList>
    </citation>
    <scope>NUCLEOTIDE SEQUENCE</scope>
    <source>
        <tissue evidence="1">Shoot tissue taken approximately 20 cm above the soil surface</tissue>
    </source>
</reference>
<name>A0A0A8XSM7_ARUDO</name>